<dbReference type="Proteomes" id="UP000694393">
    <property type="component" value="Unplaced"/>
</dbReference>
<dbReference type="InterPro" id="IPR016186">
    <property type="entry name" value="C-type_lectin-like/link_sf"/>
</dbReference>
<dbReference type="Pfam" id="PF00059">
    <property type="entry name" value="Lectin_C"/>
    <property type="match status" value="1"/>
</dbReference>
<reference evidence="2" key="1">
    <citation type="submission" date="2025-08" db="UniProtKB">
        <authorList>
            <consortium name="Ensembl"/>
        </authorList>
    </citation>
    <scope>IDENTIFICATION</scope>
</reference>
<organism evidence="2 3">
    <name type="scientific">Pelusios castaneus</name>
    <name type="common">West African mud turtle</name>
    <dbReference type="NCBI Taxonomy" id="367368"/>
    <lineage>
        <taxon>Eukaryota</taxon>
        <taxon>Metazoa</taxon>
        <taxon>Chordata</taxon>
        <taxon>Craniata</taxon>
        <taxon>Vertebrata</taxon>
        <taxon>Euteleostomi</taxon>
        <taxon>Archelosauria</taxon>
        <taxon>Testudinata</taxon>
        <taxon>Testudines</taxon>
        <taxon>Pleurodira</taxon>
        <taxon>Pelomedusidae</taxon>
        <taxon>Pelusios</taxon>
    </lineage>
</organism>
<dbReference type="InterPro" id="IPR001304">
    <property type="entry name" value="C-type_lectin-like"/>
</dbReference>
<protein>
    <recommendedName>
        <fullName evidence="1">C-type lectin domain-containing protein</fullName>
    </recommendedName>
</protein>
<dbReference type="PANTHER" id="PTHR22803">
    <property type="entry name" value="MANNOSE, PHOSPHOLIPASE, LECTIN RECEPTOR RELATED"/>
    <property type="match status" value="1"/>
</dbReference>
<dbReference type="Ensembl" id="ENSPCET00000021456.1">
    <property type="protein sequence ID" value="ENSPCEP00000020736.1"/>
    <property type="gene ID" value="ENSPCEG00000016016.1"/>
</dbReference>
<evidence type="ECO:0000313" key="2">
    <source>
        <dbReference type="Ensembl" id="ENSPCEP00000020736.1"/>
    </source>
</evidence>
<reference evidence="2" key="2">
    <citation type="submission" date="2025-09" db="UniProtKB">
        <authorList>
            <consortium name="Ensembl"/>
        </authorList>
    </citation>
    <scope>IDENTIFICATION</scope>
</reference>
<evidence type="ECO:0000313" key="3">
    <source>
        <dbReference type="Proteomes" id="UP000694393"/>
    </source>
</evidence>
<dbReference type="SUPFAM" id="SSF56436">
    <property type="entry name" value="C-type lectin-like"/>
    <property type="match status" value="1"/>
</dbReference>
<accession>A0A8C8SLS3</accession>
<evidence type="ECO:0000259" key="1">
    <source>
        <dbReference type="PROSITE" id="PS50041"/>
    </source>
</evidence>
<dbReference type="AlphaFoldDB" id="A0A8C8SLS3"/>
<dbReference type="PRINTS" id="PR01504">
    <property type="entry name" value="PNCREATITSAP"/>
</dbReference>
<name>A0A8C8SLS3_9SAUR</name>
<sequence>TLFSATASPHSVLSRHVRSGIQATFCHTDWLHYKGHCYGFFLEKMTWSEAEVECQHNRLGAHLASILTKEEGDVVAKYISMTGYKGHVWIGLHDARQDRRWKWTDGSLHRYSAWEPKQPDNWGNTEHCAQLTAKYSKHTHASTKKPRQDPGHILQLSVQGWPPVRSACLLPSEKRGTKLLKG</sequence>
<dbReference type="PROSITE" id="PS50041">
    <property type="entry name" value="C_TYPE_LECTIN_2"/>
    <property type="match status" value="1"/>
</dbReference>
<proteinExistence type="predicted"/>
<feature type="domain" description="C-type lectin" evidence="1">
    <location>
        <begin position="33"/>
        <end position="132"/>
    </location>
</feature>
<dbReference type="SMART" id="SM00034">
    <property type="entry name" value="CLECT"/>
    <property type="match status" value="1"/>
</dbReference>
<dbReference type="InterPro" id="IPR016187">
    <property type="entry name" value="CTDL_fold"/>
</dbReference>
<dbReference type="Gene3D" id="3.10.100.10">
    <property type="entry name" value="Mannose-Binding Protein A, subunit A"/>
    <property type="match status" value="1"/>
</dbReference>
<keyword evidence="3" id="KW-1185">Reference proteome</keyword>
<dbReference type="InterPro" id="IPR050111">
    <property type="entry name" value="C-type_lectin/snaclec_domain"/>
</dbReference>